<evidence type="ECO:0000259" key="1">
    <source>
        <dbReference type="Pfam" id="PF04545"/>
    </source>
</evidence>
<accession>A0AAE6IJT1</accession>
<evidence type="ECO:0000313" key="3">
    <source>
        <dbReference type="Proteomes" id="UP000321332"/>
    </source>
</evidence>
<gene>
    <name evidence="2" type="ORF">FGL89_02635</name>
</gene>
<dbReference type="GeneID" id="61186625"/>
<dbReference type="GO" id="GO:0006352">
    <property type="term" value="P:DNA-templated transcription initiation"/>
    <property type="evidence" value="ECO:0007669"/>
    <property type="project" value="InterPro"/>
</dbReference>
<feature type="domain" description="RNA polymerase sigma-70 region 4" evidence="1">
    <location>
        <begin position="84"/>
        <end position="122"/>
    </location>
</feature>
<dbReference type="GO" id="GO:0003700">
    <property type="term" value="F:DNA-binding transcription factor activity"/>
    <property type="evidence" value="ECO:0007669"/>
    <property type="project" value="InterPro"/>
</dbReference>
<name>A0AAE6IJT1_LEUCA</name>
<reference evidence="2 3" key="1">
    <citation type="submission" date="2019-06" db="EMBL/GenBank/DDBJ databases">
        <title>Genome analyses of bacteria isolated from kimchi.</title>
        <authorList>
            <person name="Lee S."/>
            <person name="Ahn S."/>
            <person name="Roh S."/>
        </authorList>
    </citation>
    <scope>NUCLEOTIDE SEQUENCE [LARGE SCALE GENOMIC DNA]</scope>
    <source>
        <strain evidence="2 3">CBA3620</strain>
    </source>
</reference>
<dbReference type="Pfam" id="PF04545">
    <property type="entry name" value="Sigma70_r4"/>
    <property type="match status" value="1"/>
</dbReference>
<proteinExistence type="predicted"/>
<sequence>MQIVTYDIDKKEVKHFLQQLPKIAIVAHINLANQQLSSRTLSDMPVNSNNRNTTLDMLDRTMEARNVISRVIEALEHMPHDSYKNIIKLRYLYELSYENIGDQLAISSRHVIRLIQDKALKKFALAYGMFD</sequence>
<protein>
    <submittedName>
        <fullName evidence="2">Sigma-70 family RNA polymerase sigma factor</fullName>
    </submittedName>
</protein>
<evidence type="ECO:0000313" key="2">
    <source>
        <dbReference type="EMBL" id="QEA33119.1"/>
    </source>
</evidence>
<dbReference type="RefSeq" id="WP_014973946.1">
    <property type="nucleotide sequence ID" value="NZ_CP042374.1"/>
</dbReference>
<dbReference type="InterPro" id="IPR007630">
    <property type="entry name" value="RNA_pol_sigma70_r4"/>
</dbReference>
<organism evidence="2 3">
    <name type="scientific">Leuconostoc carnosum</name>
    <dbReference type="NCBI Taxonomy" id="1252"/>
    <lineage>
        <taxon>Bacteria</taxon>
        <taxon>Bacillati</taxon>
        <taxon>Bacillota</taxon>
        <taxon>Bacilli</taxon>
        <taxon>Lactobacillales</taxon>
        <taxon>Lactobacillaceae</taxon>
        <taxon>Leuconostoc</taxon>
    </lineage>
</organism>
<dbReference type="SUPFAM" id="SSF88659">
    <property type="entry name" value="Sigma3 and sigma4 domains of RNA polymerase sigma factors"/>
    <property type="match status" value="1"/>
</dbReference>
<dbReference type="InterPro" id="IPR013324">
    <property type="entry name" value="RNA_pol_sigma_r3/r4-like"/>
</dbReference>
<dbReference type="AlphaFoldDB" id="A0AAE6IJT1"/>
<dbReference type="Gene3D" id="1.20.140.160">
    <property type="match status" value="1"/>
</dbReference>
<dbReference type="Proteomes" id="UP000321332">
    <property type="component" value="Chromosome"/>
</dbReference>
<dbReference type="EMBL" id="CP042374">
    <property type="protein sequence ID" value="QEA33119.1"/>
    <property type="molecule type" value="Genomic_DNA"/>
</dbReference>